<dbReference type="SMART" id="SM00342">
    <property type="entry name" value="HTH_ARAC"/>
    <property type="match status" value="1"/>
</dbReference>
<gene>
    <name evidence="6" type="ORF">ABZ508_12910</name>
</gene>
<feature type="domain" description="HTH araC/xylS-type" evidence="5">
    <location>
        <begin position="177"/>
        <end position="274"/>
    </location>
</feature>
<evidence type="ECO:0000313" key="7">
    <source>
        <dbReference type="Proteomes" id="UP001550378"/>
    </source>
</evidence>
<dbReference type="Gene3D" id="1.10.10.60">
    <property type="entry name" value="Homeodomain-like"/>
    <property type="match status" value="1"/>
</dbReference>
<feature type="compositionally biased region" description="Basic and acidic residues" evidence="4">
    <location>
        <begin position="277"/>
        <end position="290"/>
    </location>
</feature>
<dbReference type="InterPro" id="IPR018060">
    <property type="entry name" value="HTH_AraC"/>
</dbReference>
<keyword evidence="3" id="KW-0804">Transcription</keyword>
<dbReference type="PANTHER" id="PTHR46796">
    <property type="entry name" value="HTH-TYPE TRANSCRIPTIONAL ACTIVATOR RHAS-RELATED"/>
    <property type="match status" value="1"/>
</dbReference>
<evidence type="ECO:0000256" key="3">
    <source>
        <dbReference type="ARBA" id="ARBA00023163"/>
    </source>
</evidence>
<protein>
    <submittedName>
        <fullName evidence="6">Helix-turn-helix domain-containing protein</fullName>
    </submittedName>
</protein>
<accession>A0ABV2W3Y5</accession>
<proteinExistence type="predicted"/>
<dbReference type="PROSITE" id="PS01124">
    <property type="entry name" value="HTH_ARAC_FAMILY_2"/>
    <property type="match status" value="1"/>
</dbReference>
<sequence>MARESAPNDPAPERCRVRHRPAPRLRDHVVSYTGYRMSAAPVVRRINLPSTTVTLCLTWGAPLDLASERERCGTGSGWDAVLLGLQTGPVISRVGGTGHGVQVELTPLGAYALLGLPLRHLTDSMVHPVDVLGRHWSAALTERLARASGWRARWAVLDDALSTRLAGSRCWPSPVVTRAWALLRASHGTLPVGRLAEATGRSRRRLEVLFAEQIGLAPKSAARVLRFQRALTKLLEPGATGAGTAAACGYHDQAHLARDFRVLAGTTATGLRTLATHDTRHPHGADHVPGADDTGPLPHPLTSVLAPP</sequence>
<dbReference type="Proteomes" id="UP001550378">
    <property type="component" value="Unassembled WGS sequence"/>
</dbReference>
<keyword evidence="2" id="KW-0238">DNA-binding</keyword>
<dbReference type="EMBL" id="JBEXZR010000009">
    <property type="protein sequence ID" value="MEU0708247.1"/>
    <property type="molecule type" value="Genomic_DNA"/>
</dbReference>
<evidence type="ECO:0000256" key="4">
    <source>
        <dbReference type="SAM" id="MobiDB-lite"/>
    </source>
</evidence>
<keyword evidence="7" id="KW-1185">Reference proteome</keyword>
<feature type="region of interest" description="Disordered" evidence="4">
    <location>
        <begin position="277"/>
        <end position="308"/>
    </location>
</feature>
<reference evidence="6 7" key="1">
    <citation type="submission" date="2024-06" db="EMBL/GenBank/DDBJ databases">
        <title>The Natural Products Discovery Center: Release of the First 8490 Sequenced Strains for Exploring Actinobacteria Biosynthetic Diversity.</title>
        <authorList>
            <person name="Kalkreuter E."/>
            <person name="Kautsar S.A."/>
            <person name="Yang D."/>
            <person name="Bader C.D."/>
            <person name="Teijaro C.N."/>
            <person name="Fluegel L."/>
            <person name="Davis C.M."/>
            <person name="Simpson J.R."/>
            <person name="Lauterbach L."/>
            <person name="Steele A.D."/>
            <person name="Gui C."/>
            <person name="Meng S."/>
            <person name="Li G."/>
            <person name="Viehrig K."/>
            <person name="Ye F."/>
            <person name="Su P."/>
            <person name="Kiefer A.F."/>
            <person name="Nichols A."/>
            <person name="Cepeda A.J."/>
            <person name="Yan W."/>
            <person name="Fan B."/>
            <person name="Jiang Y."/>
            <person name="Adhikari A."/>
            <person name="Zheng C.-J."/>
            <person name="Schuster L."/>
            <person name="Cowan T.M."/>
            <person name="Smanski M.J."/>
            <person name="Chevrette M.G."/>
            <person name="De Carvalho L.P.S."/>
            <person name="Shen B."/>
        </authorList>
    </citation>
    <scope>NUCLEOTIDE SEQUENCE [LARGE SCALE GENOMIC DNA]</scope>
    <source>
        <strain evidence="6 7">NPDC006337</strain>
    </source>
</reference>
<dbReference type="Pfam" id="PF12833">
    <property type="entry name" value="HTH_18"/>
    <property type="match status" value="1"/>
</dbReference>
<evidence type="ECO:0000313" key="6">
    <source>
        <dbReference type="EMBL" id="MEU0708247.1"/>
    </source>
</evidence>
<comment type="caution">
    <text evidence="6">The sequence shown here is derived from an EMBL/GenBank/DDBJ whole genome shotgun (WGS) entry which is preliminary data.</text>
</comment>
<evidence type="ECO:0000259" key="5">
    <source>
        <dbReference type="PROSITE" id="PS01124"/>
    </source>
</evidence>
<evidence type="ECO:0000256" key="2">
    <source>
        <dbReference type="ARBA" id="ARBA00023125"/>
    </source>
</evidence>
<dbReference type="RefSeq" id="WP_359655881.1">
    <property type="nucleotide sequence ID" value="NZ_JBEXZP010000103.1"/>
</dbReference>
<dbReference type="PANTHER" id="PTHR46796:SF15">
    <property type="entry name" value="BLL1074 PROTEIN"/>
    <property type="match status" value="1"/>
</dbReference>
<dbReference type="InterPro" id="IPR050204">
    <property type="entry name" value="AraC_XylS_family_regulators"/>
</dbReference>
<keyword evidence="1" id="KW-0805">Transcription regulation</keyword>
<name>A0ABV2W3Y5_9ACTN</name>
<evidence type="ECO:0000256" key="1">
    <source>
        <dbReference type="ARBA" id="ARBA00023015"/>
    </source>
</evidence>
<organism evidence="6 7">
    <name type="scientific">Streptomyces lavendulocolor</name>
    <dbReference type="NCBI Taxonomy" id="67316"/>
    <lineage>
        <taxon>Bacteria</taxon>
        <taxon>Bacillati</taxon>
        <taxon>Actinomycetota</taxon>
        <taxon>Actinomycetes</taxon>
        <taxon>Kitasatosporales</taxon>
        <taxon>Streptomycetaceae</taxon>
        <taxon>Streptomyces</taxon>
    </lineage>
</organism>